<dbReference type="Pfam" id="PF13966">
    <property type="entry name" value="zf-RVT"/>
    <property type="match status" value="1"/>
</dbReference>
<organism evidence="2 3">
    <name type="scientific">Capsicum annuum</name>
    <name type="common">Capsicum pepper</name>
    <dbReference type="NCBI Taxonomy" id="4072"/>
    <lineage>
        <taxon>Eukaryota</taxon>
        <taxon>Viridiplantae</taxon>
        <taxon>Streptophyta</taxon>
        <taxon>Embryophyta</taxon>
        <taxon>Tracheophyta</taxon>
        <taxon>Spermatophyta</taxon>
        <taxon>Magnoliopsida</taxon>
        <taxon>eudicotyledons</taxon>
        <taxon>Gunneridae</taxon>
        <taxon>Pentapetalae</taxon>
        <taxon>asterids</taxon>
        <taxon>lamiids</taxon>
        <taxon>Solanales</taxon>
        <taxon>Solanaceae</taxon>
        <taxon>Solanoideae</taxon>
        <taxon>Capsiceae</taxon>
        <taxon>Capsicum</taxon>
    </lineage>
</organism>
<sequence length="110" mass="12472">MAKWGFTTDPQCVLFKQDPESIHHLFFKCPGQYGVSYWFEVWRRMKGKKAKEQREAMKDLEQSIHIVKAPAALNKRAITYTACQGPGSTKAVRGKSHGGMIILFPILLCS</sequence>
<accession>A0A2G2YPL5</accession>
<reference evidence="2 3" key="2">
    <citation type="journal article" date="2017" name="Genome Biol.">
        <title>New reference genome sequences of hot pepper reveal the massive evolution of plant disease-resistance genes by retroduplication.</title>
        <authorList>
            <person name="Kim S."/>
            <person name="Park J."/>
            <person name="Yeom S.I."/>
            <person name="Kim Y.M."/>
            <person name="Seo E."/>
            <person name="Kim K.T."/>
            <person name="Kim M.S."/>
            <person name="Lee J.M."/>
            <person name="Cheong K."/>
            <person name="Shin H.S."/>
            <person name="Kim S.B."/>
            <person name="Han K."/>
            <person name="Lee J."/>
            <person name="Park M."/>
            <person name="Lee H.A."/>
            <person name="Lee H.Y."/>
            <person name="Lee Y."/>
            <person name="Oh S."/>
            <person name="Lee J.H."/>
            <person name="Choi E."/>
            <person name="Choi E."/>
            <person name="Lee S.E."/>
            <person name="Jeon J."/>
            <person name="Kim H."/>
            <person name="Choi G."/>
            <person name="Song H."/>
            <person name="Lee J."/>
            <person name="Lee S.C."/>
            <person name="Kwon J.K."/>
            <person name="Lee H.Y."/>
            <person name="Koo N."/>
            <person name="Hong Y."/>
            <person name="Kim R.W."/>
            <person name="Kang W.H."/>
            <person name="Huh J.H."/>
            <person name="Kang B.C."/>
            <person name="Yang T.J."/>
            <person name="Lee Y.H."/>
            <person name="Bennetzen J.L."/>
            <person name="Choi D."/>
        </authorList>
    </citation>
    <scope>NUCLEOTIDE SEQUENCE [LARGE SCALE GENOMIC DNA]</scope>
    <source>
        <strain evidence="3">cv. CM334</strain>
    </source>
</reference>
<protein>
    <recommendedName>
        <fullName evidence="1">Reverse transcriptase zinc-binding domain-containing protein</fullName>
    </recommendedName>
</protein>
<dbReference type="InterPro" id="IPR026960">
    <property type="entry name" value="RVT-Znf"/>
</dbReference>
<evidence type="ECO:0000313" key="2">
    <source>
        <dbReference type="EMBL" id="PHT71561.1"/>
    </source>
</evidence>
<gene>
    <name evidence="2" type="ORF">T459_26665</name>
</gene>
<reference evidence="2 3" key="1">
    <citation type="journal article" date="2014" name="Nat. Genet.">
        <title>Genome sequence of the hot pepper provides insights into the evolution of pungency in Capsicum species.</title>
        <authorList>
            <person name="Kim S."/>
            <person name="Park M."/>
            <person name="Yeom S.I."/>
            <person name="Kim Y.M."/>
            <person name="Lee J.M."/>
            <person name="Lee H.A."/>
            <person name="Seo E."/>
            <person name="Choi J."/>
            <person name="Cheong K."/>
            <person name="Kim K.T."/>
            <person name="Jung K."/>
            <person name="Lee G.W."/>
            <person name="Oh S.K."/>
            <person name="Bae C."/>
            <person name="Kim S.B."/>
            <person name="Lee H.Y."/>
            <person name="Kim S.Y."/>
            <person name="Kim M.S."/>
            <person name="Kang B.C."/>
            <person name="Jo Y.D."/>
            <person name="Yang H.B."/>
            <person name="Jeong H.J."/>
            <person name="Kang W.H."/>
            <person name="Kwon J.K."/>
            <person name="Shin C."/>
            <person name="Lim J.Y."/>
            <person name="Park J.H."/>
            <person name="Huh J.H."/>
            <person name="Kim J.S."/>
            <person name="Kim B.D."/>
            <person name="Cohen O."/>
            <person name="Paran I."/>
            <person name="Suh M.C."/>
            <person name="Lee S.B."/>
            <person name="Kim Y.K."/>
            <person name="Shin Y."/>
            <person name="Noh S.J."/>
            <person name="Park J."/>
            <person name="Seo Y.S."/>
            <person name="Kwon S.Y."/>
            <person name="Kim H.A."/>
            <person name="Park J.M."/>
            <person name="Kim H.J."/>
            <person name="Choi S.B."/>
            <person name="Bosland P.W."/>
            <person name="Reeves G."/>
            <person name="Jo S.H."/>
            <person name="Lee B.W."/>
            <person name="Cho H.T."/>
            <person name="Choi H.S."/>
            <person name="Lee M.S."/>
            <person name="Yu Y."/>
            <person name="Do Choi Y."/>
            <person name="Park B.S."/>
            <person name="van Deynze A."/>
            <person name="Ashrafi H."/>
            <person name="Hill T."/>
            <person name="Kim W.T."/>
            <person name="Pai H.S."/>
            <person name="Ahn H.K."/>
            <person name="Yeam I."/>
            <person name="Giovannoni J.J."/>
            <person name="Rose J.K."/>
            <person name="Sorensen I."/>
            <person name="Lee S.J."/>
            <person name="Kim R.W."/>
            <person name="Choi I.Y."/>
            <person name="Choi B.S."/>
            <person name="Lim J.S."/>
            <person name="Lee Y.H."/>
            <person name="Choi D."/>
        </authorList>
    </citation>
    <scope>NUCLEOTIDE SEQUENCE [LARGE SCALE GENOMIC DNA]</scope>
    <source>
        <strain evidence="3">cv. CM334</strain>
    </source>
</reference>
<keyword evidence="3" id="KW-1185">Reference proteome</keyword>
<evidence type="ECO:0000259" key="1">
    <source>
        <dbReference type="Pfam" id="PF13966"/>
    </source>
</evidence>
<dbReference type="AlphaFoldDB" id="A0A2G2YPL5"/>
<name>A0A2G2YPL5_CAPAN</name>
<dbReference type="EMBL" id="AYRZ02000010">
    <property type="protein sequence ID" value="PHT71561.1"/>
    <property type="molecule type" value="Genomic_DNA"/>
</dbReference>
<dbReference type="Gramene" id="PHT71561">
    <property type="protein sequence ID" value="PHT71561"/>
    <property type="gene ID" value="T459_26665"/>
</dbReference>
<dbReference type="Proteomes" id="UP000222542">
    <property type="component" value="Unassembled WGS sequence"/>
</dbReference>
<feature type="domain" description="Reverse transcriptase zinc-binding" evidence="1">
    <location>
        <begin position="1"/>
        <end position="30"/>
    </location>
</feature>
<comment type="caution">
    <text evidence="2">The sequence shown here is derived from an EMBL/GenBank/DDBJ whole genome shotgun (WGS) entry which is preliminary data.</text>
</comment>
<proteinExistence type="predicted"/>
<evidence type="ECO:0000313" key="3">
    <source>
        <dbReference type="Proteomes" id="UP000222542"/>
    </source>
</evidence>